<organism evidence="7 8">
    <name type="scientific">Amycolatopsis magusensis</name>
    <dbReference type="NCBI Taxonomy" id="882444"/>
    <lineage>
        <taxon>Bacteria</taxon>
        <taxon>Bacillati</taxon>
        <taxon>Actinomycetota</taxon>
        <taxon>Actinomycetes</taxon>
        <taxon>Pseudonocardiales</taxon>
        <taxon>Pseudonocardiaceae</taxon>
        <taxon>Amycolatopsis</taxon>
    </lineage>
</organism>
<comment type="cofactor">
    <cofactor evidence="1">
        <name>pantetheine 4'-phosphate</name>
        <dbReference type="ChEBI" id="CHEBI:47942"/>
    </cofactor>
</comment>
<dbReference type="Gene3D" id="1.10.1200.10">
    <property type="entry name" value="ACP-like"/>
    <property type="match status" value="2"/>
</dbReference>
<keyword evidence="3" id="KW-0597">Phosphoprotein</keyword>
<dbReference type="PROSITE" id="PS00455">
    <property type="entry name" value="AMP_BINDING"/>
    <property type="match status" value="2"/>
</dbReference>
<dbReference type="RefSeq" id="WP_209666757.1">
    <property type="nucleotide sequence ID" value="NZ_JAGGMS010000001.1"/>
</dbReference>
<dbReference type="Gene3D" id="3.40.50.980">
    <property type="match status" value="4"/>
</dbReference>
<dbReference type="EMBL" id="JAGGMS010000001">
    <property type="protein sequence ID" value="MBP2183603.1"/>
    <property type="molecule type" value="Genomic_DNA"/>
</dbReference>
<dbReference type="InterPro" id="IPR020845">
    <property type="entry name" value="AMP-binding_CS"/>
</dbReference>
<dbReference type="CDD" id="cd19540">
    <property type="entry name" value="LCL_NRPS-like"/>
    <property type="match status" value="1"/>
</dbReference>
<keyword evidence="8" id="KW-1185">Reference proteome</keyword>
<dbReference type="InterPro" id="IPR001242">
    <property type="entry name" value="Condensation_dom"/>
</dbReference>
<dbReference type="InterPro" id="IPR006162">
    <property type="entry name" value="Ppantetheine_attach_site"/>
</dbReference>
<dbReference type="InterPro" id="IPR023213">
    <property type="entry name" value="CAT-like_dom_sf"/>
</dbReference>
<dbReference type="CDD" id="cd19543">
    <property type="entry name" value="DCL_NRPS"/>
    <property type="match status" value="1"/>
</dbReference>
<dbReference type="InterPro" id="IPR036736">
    <property type="entry name" value="ACP-like_sf"/>
</dbReference>
<dbReference type="SUPFAM" id="SSF47336">
    <property type="entry name" value="ACP-like"/>
    <property type="match status" value="2"/>
</dbReference>
<dbReference type="InterPro" id="IPR009081">
    <property type="entry name" value="PP-bd_ACP"/>
</dbReference>
<evidence type="ECO:0000256" key="5">
    <source>
        <dbReference type="ARBA" id="ARBA00023194"/>
    </source>
</evidence>
<dbReference type="PANTHER" id="PTHR45527">
    <property type="entry name" value="NONRIBOSOMAL PEPTIDE SYNTHETASE"/>
    <property type="match status" value="1"/>
</dbReference>
<dbReference type="InterPro" id="IPR045851">
    <property type="entry name" value="AMP-bd_C_sf"/>
</dbReference>
<dbReference type="Pfam" id="PF00550">
    <property type="entry name" value="PP-binding"/>
    <property type="match status" value="2"/>
</dbReference>
<keyword evidence="5" id="KW-0045">Antibiotic biosynthesis</keyword>
<dbReference type="SMART" id="SM00823">
    <property type="entry name" value="PKS_PP"/>
    <property type="match status" value="2"/>
</dbReference>
<dbReference type="Gene3D" id="3.30.559.10">
    <property type="entry name" value="Chloramphenicol acetyltransferase-like domain"/>
    <property type="match status" value="4"/>
</dbReference>
<evidence type="ECO:0000256" key="2">
    <source>
        <dbReference type="ARBA" id="ARBA00022450"/>
    </source>
</evidence>
<sequence>MSSTRLPLSAAQSGVWLAHELDASRRKHNTGDYLVIGGPVDPAVFAAAWRVLAAEADVHRAGSVRSRDGLWLDVGEEAGTRHEFADVSAFADPDGEAVRRMREVLARPCDVGGDPLTGSRLFKAAGDRYLWFQWGHHVVHDGYSAGLCGRRLASVYSALLDGRPVGDSGFGTFAELLRDEREYRGSPDWARDREYWQAALADVPSPPRLGGTRIGEAREVAFLRSSGALDAAGLDRLRAAARAAGTLWTVWVTAAFGAYLNRMTGQDDVLLTVPVTARTTPVALNTPGMLSNQVPLRFPVEPGAGAGRIVPAVTEAMRGALRHQRYRYEDMCRDLGVTTGSLLAPMINIMPFGGDLSFGGHPARLRNLSHGLIEDLAVAIYPEGAGGGLRFDFSASPESYGQADVDAHQRRFVRFLEEVAADPARPVAGVDLMLPGERHRVLERWNDTTGAEPPVDVVAAVAAQVAARPDATAVVFGGRTLTYAELNTRANRIAHHLIERGAGPETFVALAIPPSADLVAAVLAVLKTGAAYLPLDPVYPKSRIDAVLADARPVTVLRELPGLTEQPGTDPVVDTAPGNQAYMIYTSGSTGRPKGVVVPRSALSNFLAAVGEMGLVGAGDRVLSIARAAFDIATLELLSPLVSGAAVVVADVPTIADPDALTRLVLDERVTVVQATPSRWQSLLGNGTGWLAGLRVLTGGEELPAELAATLRAGAREVVNLYGPTETTIYCTGNRLERPIVVRPSVGGPFRDSRAYVLDEDLTPLPPGAVGEIYLAGACLSRGYHDRPGLTADRYLPDPFAAPGERMYRTGDRGRFLADGTLECLGRTDFQVKVRGHRVELGEIEANLTALPGVDHAVTLVREGALVSYVVGRAPDPGALRARLADVLPAFMVPSAIVVLDALPLTENGKLDRAALPAPDRTALVTATRGAGTPEERVLCELFAEVLGLPEVGVDDAFFRLGGQSLLAVKLINRVRTVLDAELSVRDLYDAPTAAGLALRLDSAAEPRPPLRRAELPDPLPLSFAQRRLWFLNRLGGAGAGYNITTSARISGPLDVPALRLALADVVARHETLRTVFPETDGVPRQLVLDPVAPELPVLGVSEAELPARLREHGHQGFDLTADLPFRVALFRVGGEHVLVTTTHHIAVDNGSIAPLAGDLITAYTARAAGRAPGWAEPAVRYADYALWQRELLGDPADPGSRAARQLAHWRTALAGLPERVELPADRRPPLTPADRGGTVPVVVDAGLRRALAELAVQAGVSLFMVLRAAFATVLSRAGAGDDVPIGTPDAGRTDGALDGVVGMFVNPLVLRTDLSGDPAFTELLRRVRDADLAAHANQDLPFEQIVDAVAPSRSTAHHPLFQVMMPFRAADETEWRVPGLDVDVDFVDLGVAQFDLQLSLGEKASGGITGHLEYSAELFDTDTAERIASWFRLVLHAVAVDPDRPLSRLPMFGDGELELITGTWNATARELPGQSLAELVEAQVRRSPEAVAVLGDDVIWTYAELNARANRLARVLREDGVGLGSVVGVRLERSPELVLAALAVLKAGGAYLPLDPALPAGRLDFMIADAGARTVLTRESVHFGRELPASDLGLRVGLDAPAYVTYTSGTTGGPKGVLCSHRGVVNRVRWTTRAYLRYRPEDRVLVKVPIGFDVSVGEIFGPLAAGAGLVLARPGGEREPDYLRSMVVEHGVTQAYFVPSMLSVMLAEGGFTGCDSLRLVLSGGEELSPGLAARVLAALPGCELVNQYGPTEAALDATAWRVEHPGELSRVPIAGIDGQVGVQDNVTLHVLDDDLGPVPAGVPGQLHIGGRGLAYGYLGRPGLTAASFVPDPFGPPGGRLYRTGDRVRWTPRRTLEYLGRTDQQVKINGARVELGEVQSALTAHAGVRQAVVTADGARLLGYAVPVAGVQLDGEMLRAHLATSLPEYSVPATIVVLEALPLTANGKVDLAALPAVERAPVRRSGRTPVEDLLCELYADVLGVGEVGPGDGFFALGGDSIMSIQLVSRARSHDLRFTPRDVFRHPTVEGLASVAESAAPAPVPAVDEALGEVPHTPLSQALAESGAPVDRFAQSVLVRVPAGLGRDRLVAALGSVLDQHDMLRAHLVPSNAGWQLRVRERGAVDPGELVSTARGDADIAAEAAAQAGRLAPAEGRMLRVTWFDAGPERPGRLLIVAHHLVVDGVSWRILLPDLAAAWRGDGSPRPASTPFRVWSGSLADAAQQRGTECPRWEEILTGPRATIATRPLTSADTGETARRTRVSLPAEYAVPLLTTVPAAFHAKVEDVLLTALSLAVVRCRGGATVVDLEGHGREEDADLSRTVGWFTSVHPVRLDPGDDPARALKRVKEALRTVPGDGRGYGLLRHLNPGTRGRLAALPQPEILFNYLGRFDGGAGADWEPLLGEAELPQGADPRAPLHHALAIDVHSGAGVVDATWTWAGDAVAEADVLALAEAWLDALRTLAGLAGGGHVPSDFPLVPLGQDQLDALEAAHPDLAEVLPLTPLQSGLLYYSVLDGEVDVYNGRLWLELAGPLDAGALRSATHRAVNRHGALRAAFVHEGFETPVQVVHSEVVPPWEETDLSGLAAAAQEAETERLVAEQSRKFDLARPPLLRFLLIRLGARRHRFVVVNHHLVLDGWSLPVLLREIFAGYSGAELPRPARHTSHFDWLAGHDHDQHREAWAGALAGLGAPTLVAPGARDEDLTTPRRLTTELSREQTAGLAALARAHSITTNTLVECAWGVLLSRLTGRDDVVFGTTVSGRPPEIPGMERMIGMFVNTIPVRVRLGSGSVAELLSRVQEEQARLTGHHHVGLDDIQRDLGLGPLFDTVTVLFNYPLDVTTLTGKEDLRITGYRARDDTHFALRLAVLPGDRLRLNLDYRPDLFTEEEARTHLDRVPVILAAFTADPAAPVTALDVLTDAERQSLLHSWSTGD</sequence>
<dbReference type="NCBIfam" id="TIGR01720">
    <property type="entry name" value="NRPS-para261"/>
    <property type="match status" value="1"/>
</dbReference>
<evidence type="ECO:0000256" key="3">
    <source>
        <dbReference type="ARBA" id="ARBA00022553"/>
    </source>
</evidence>
<dbReference type="PROSITE" id="PS50075">
    <property type="entry name" value="CARRIER"/>
    <property type="match status" value="2"/>
</dbReference>
<dbReference type="Pfam" id="PF00501">
    <property type="entry name" value="AMP-binding"/>
    <property type="match status" value="2"/>
</dbReference>
<dbReference type="SUPFAM" id="SSF52777">
    <property type="entry name" value="CoA-dependent acyltransferases"/>
    <property type="match status" value="8"/>
</dbReference>
<evidence type="ECO:0000256" key="1">
    <source>
        <dbReference type="ARBA" id="ARBA00001957"/>
    </source>
</evidence>
<accession>A0ABS4PW03</accession>
<dbReference type="InterPro" id="IPR020806">
    <property type="entry name" value="PKS_PP-bd"/>
</dbReference>
<keyword evidence="2" id="KW-0596">Phosphopantetheine</keyword>
<evidence type="ECO:0000313" key="8">
    <source>
        <dbReference type="Proteomes" id="UP000741013"/>
    </source>
</evidence>
<dbReference type="NCBIfam" id="TIGR01733">
    <property type="entry name" value="AA-adenyl-dom"/>
    <property type="match status" value="2"/>
</dbReference>
<name>A0ABS4PW03_9PSEU</name>
<dbReference type="Gene3D" id="2.30.38.10">
    <property type="entry name" value="Luciferase, Domain 3"/>
    <property type="match status" value="2"/>
</dbReference>
<dbReference type="InterPro" id="IPR025110">
    <property type="entry name" value="AMP-bd_C"/>
</dbReference>
<reference evidence="7 8" key="1">
    <citation type="submission" date="2021-03" db="EMBL/GenBank/DDBJ databases">
        <title>Sequencing the genomes of 1000 actinobacteria strains.</title>
        <authorList>
            <person name="Klenk H.-P."/>
        </authorList>
    </citation>
    <scope>NUCLEOTIDE SEQUENCE [LARGE SCALE GENOMIC DNA]</scope>
    <source>
        <strain evidence="7 8">DSM 45510</strain>
    </source>
</reference>
<dbReference type="CDD" id="cd05930">
    <property type="entry name" value="A_NRPS"/>
    <property type="match status" value="2"/>
</dbReference>
<dbReference type="Pfam" id="PF13193">
    <property type="entry name" value="AMP-binding_C"/>
    <property type="match status" value="2"/>
</dbReference>
<dbReference type="InterPro" id="IPR000873">
    <property type="entry name" value="AMP-dep_synth/lig_dom"/>
</dbReference>
<dbReference type="Pfam" id="PF00668">
    <property type="entry name" value="Condensation"/>
    <property type="match status" value="4"/>
</dbReference>
<dbReference type="Gene3D" id="3.30.300.30">
    <property type="match status" value="2"/>
</dbReference>
<comment type="caution">
    <text evidence="7">The sequence shown here is derived from an EMBL/GenBank/DDBJ whole genome shotgun (WGS) entry which is preliminary data.</text>
</comment>
<dbReference type="Gene3D" id="3.30.559.30">
    <property type="entry name" value="Nonribosomal peptide synthetase, condensation domain"/>
    <property type="match status" value="4"/>
</dbReference>
<evidence type="ECO:0000256" key="4">
    <source>
        <dbReference type="ARBA" id="ARBA00022737"/>
    </source>
</evidence>
<protein>
    <submittedName>
        <fullName evidence="7">Amino acid adenylation domain-containing protein/non-ribosomal peptide synthase protein (TIGR01720 family)</fullName>
    </submittedName>
</protein>
<dbReference type="InterPro" id="IPR010060">
    <property type="entry name" value="NRPS_synth"/>
</dbReference>
<dbReference type="SUPFAM" id="SSF56801">
    <property type="entry name" value="Acetyl-CoA synthetase-like"/>
    <property type="match status" value="2"/>
</dbReference>
<feature type="domain" description="Carrier" evidence="6">
    <location>
        <begin position="1964"/>
        <end position="2038"/>
    </location>
</feature>
<keyword evidence="4" id="KW-0677">Repeat</keyword>
<feature type="domain" description="Carrier" evidence="6">
    <location>
        <begin position="930"/>
        <end position="1005"/>
    </location>
</feature>
<dbReference type="Proteomes" id="UP000741013">
    <property type="component" value="Unassembled WGS sequence"/>
</dbReference>
<dbReference type="InterPro" id="IPR010071">
    <property type="entry name" value="AA_adenyl_dom"/>
</dbReference>
<proteinExistence type="predicted"/>
<dbReference type="PANTHER" id="PTHR45527:SF1">
    <property type="entry name" value="FATTY ACID SYNTHASE"/>
    <property type="match status" value="1"/>
</dbReference>
<gene>
    <name evidence="7" type="ORF">JOM49_005129</name>
</gene>
<evidence type="ECO:0000259" key="6">
    <source>
        <dbReference type="PROSITE" id="PS50075"/>
    </source>
</evidence>
<evidence type="ECO:0000313" key="7">
    <source>
        <dbReference type="EMBL" id="MBP2183603.1"/>
    </source>
</evidence>
<dbReference type="PROSITE" id="PS00012">
    <property type="entry name" value="PHOSPHOPANTETHEINE"/>
    <property type="match status" value="1"/>
</dbReference>